<dbReference type="GO" id="GO:0016491">
    <property type="term" value="F:oxidoreductase activity"/>
    <property type="evidence" value="ECO:0007669"/>
    <property type="project" value="InterPro"/>
</dbReference>
<dbReference type="SMART" id="SM00829">
    <property type="entry name" value="PKS_ER"/>
    <property type="match status" value="1"/>
</dbReference>
<dbReference type="InterPro" id="IPR036291">
    <property type="entry name" value="NAD(P)-bd_dom_sf"/>
</dbReference>
<organism evidence="2 3">
    <name type="scientific">Maritalea myrionectae</name>
    <dbReference type="NCBI Taxonomy" id="454601"/>
    <lineage>
        <taxon>Bacteria</taxon>
        <taxon>Pseudomonadati</taxon>
        <taxon>Pseudomonadota</taxon>
        <taxon>Alphaproteobacteria</taxon>
        <taxon>Hyphomicrobiales</taxon>
        <taxon>Devosiaceae</taxon>
        <taxon>Maritalea</taxon>
    </lineage>
</organism>
<dbReference type="InterPro" id="IPR011032">
    <property type="entry name" value="GroES-like_sf"/>
</dbReference>
<proteinExistence type="predicted"/>
<dbReference type="Proteomes" id="UP000258927">
    <property type="component" value="Chromosome"/>
</dbReference>
<feature type="domain" description="Enoyl reductase (ER)" evidence="1">
    <location>
        <begin position="10"/>
        <end position="312"/>
    </location>
</feature>
<dbReference type="CDD" id="cd08267">
    <property type="entry name" value="MDR1"/>
    <property type="match status" value="1"/>
</dbReference>
<dbReference type="SUPFAM" id="SSF51735">
    <property type="entry name" value="NAD(P)-binding Rossmann-fold domains"/>
    <property type="match status" value="1"/>
</dbReference>
<dbReference type="KEGG" id="mmyr:MXMO3_01370"/>
<dbReference type="Gene3D" id="3.40.50.720">
    <property type="entry name" value="NAD(P)-binding Rossmann-like Domain"/>
    <property type="match status" value="1"/>
</dbReference>
<dbReference type="InterPro" id="IPR050700">
    <property type="entry name" value="YIM1/Zinc_Alcohol_DH_Fams"/>
</dbReference>
<dbReference type="InterPro" id="IPR013154">
    <property type="entry name" value="ADH-like_N"/>
</dbReference>
<evidence type="ECO:0000259" key="1">
    <source>
        <dbReference type="SMART" id="SM00829"/>
    </source>
</evidence>
<accession>A0A2R4MD15</accession>
<dbReference type="PANTHER" id="PTHR11695">
    <property type="entry name" value="ALCOHOL DEHYDROGENASE RELATED"/>
    <property type="match status" value="1"/>
</dbReference>
<keyword evidence="3" id="KW-1185">Reference proteome</keyword>
<dbReference type="InterPro" id="IPR020843">
    <property type="entry name" value="ER"/>
</dbReference>
<dbReference type="Pfam" id="PF08240">
    <property type="entry name" value="ADH_N"/>
    <property type="match status" value="1"/>
</dbReference>
<dbReference type="STRING" id="1122213.GCA_000423365_01425"/>
<dbReference type="PANTHER" id="PTHR11695:SF294">
    <property type="entry name" value="RETICULON-4-INTERACTING PROTEIN 1, MITOCHONDRIAL"/>
    <property type="match status" value="1"/>
</dbReference>
<protein>
    <submittedName>
        <fullName evidence="2">Alcohol dehydrogenase</fullName>
    </submittedName>
</protein>
<dbReference type="SUPFAM" id="SSF50129">
    <property type="entry name" value="GroES-like"/>
    <property type="match status" value="1"/>
</dbReference>
<evidence type="ECO:0000313" key="3">
    <source>
        <dbReference type="Proteomes" id="UP000258927"/>
    </source>
</evidence>
<name>A0A2R4MD15_9HYPH</name>
<reference evidence="2 3" key="1">
    <citation type="submission" date="2017-05" db="EMBL/GenBank/DDBJ databases">
        <title>Genome Analysis of Maritalea myrionectae HL2708#5.</title>
        <authorList>
            <consortium name="Cotde Inc.-PKNU"/>
            <person name="Jang D."/>
            <person name="Oh H.-M."/>
        </authorList>
    </citation>
    <scope>NUCLEOTIDE SEQUENCE [LARGE SCALE GENOMIC DNA]</scope>
    <source>
        <strain evidence="2 3">HL2708#5</strain>
    </source>
</reference>
<dbReference type="AlphaFoldDB" id="A0A2R4MD15"/>
<dbReference type="EMBL" id="CP021330">
    <property type="protein sequence ID" value="AVX03900.1"/>
    <property type="molecule type" value="Genomic_DNA"/>
</dbReference>
<sequence length="318" mass="34140">MHAILSTQYGNETSLQIGQIDAPNIGPDQLLVRVSAAGLNPVDWKTLRGDARAFSGWRRPPHILGADFAGTVQQVGANVSAYQPGDKVFGMVPAFKGGAFAQLMAVSPDNIAPMPQNLSFIEAASVPLVALTSHQFLFQKAKTQPQHHVLINGCCGGLGHMAVLLAKASGASVTGVCSTRNIALAKQLGCDFVMDYTQVDPIKGDIQYDGILDTASTMTFDKARKALRPNGVFSTALPSPQNLLMAPLLNRFRKQKEHALWVRPDPAALAHISTLLAQHNIHPHIEKAYPFTEIAKAIRHSKTGKVSGKLVLDFTATP</sequence>
<evidence type="ECO:0000313" key="2">
    <source>
        <dbReference type="EMBL" id="AVX03900.1"/>
    </source>
</evidence>
<dbReference type="RefSeq" id="WP_117395373.1">
    <property type="nucleotide sequence ID" value="NZ_CP021330.1"/>
</dbReference>
<dbReference type="Pfam" id="PF13602">
    <property type="entry name" value="ADH_zinc_N_2"/>
    <property type="match status" value="1"/>
</dbReference>
<gene>
    <name evidence="2" type="ORF">MXMO3_01370</name>
</gene>
<dbReference type="Gene3D" id="3.90.180.10">
    <property type="entry name" value="Medium-chain alcohol dehydrogenases, catalytic domain"/>
    <property type="match status" value="1"/>
</dbReference>